<comment type="caution">
    <text evidence="1">The sequence shown here is derived from an EMBL/GenBank/DDBJ whole genome shotgun (WGS) entry which is preliminary data.</text>
</comment>
<evidence type="ECO:0000313" key="1">
    <source>
        <dbReference type="EMBL" id="RZB78510.1"/>
    </source>
</evidence>
<reference evidence="1 2" key="1">
    <citation type="submission" date="2018-09" db="EMBL/GenBank/DDBJ databases">
        <title>A high-quality reference genome of wild soybean provides a powerful tool to mine soybean genomes.</title>
        <authorList>
            <person name="Xie M."/>
            <person name="Chung C.Y.L."/>
            <person name="Li M.-W."/>
            <person name="Wong F.-L."/>
            <person name="Chan T.-F."/>
            <person name="Lam H.-M."/>
        </authorList>
    </citation>
    <scope>NUCLEOTIDE SEQUENCE [LARGE SCALE GENOMIC DNA]</scope>
    <source>
        <strain evidence="2">cv. W05</strain>
        <tissue evidence="1">Hypocotyl of etiolated seedlings</tissue>
    </source>
</reference>
<dbReference type="EMBL" id="QZWG01000011">
    <property type="protein sequence ID" value="RZB78510.1"/>
    <property type="molecule type" value="Genomic_DNA"/>
</dbReference>
<gene>
    <name evidence="1" type="ORF">D0Y65_029077</name>
</gene>
<accession>A0A445HXH0</accession>
<name>A0A445HXH0_GLYSO</name>
<evidence type="ECO:0000313" key="2">
    <source>
        <dbReference type="Proteomes" id="UP000289340"/>
    </source>
</evidence>
<organism evidence="1 2">
    <name type="scientific">Glycine soja</name>
    <name type="common">Wild soybean</name>
    <dbReference type="NCBI Taxonomy" id="3848"/>
    <lineage>
        <taxon>Eukaryota</taxon>
        <taxon>Viridiplantae</taxon>
        <taxon>Streptophyta</taxon>
        <taxon>Embryophyta</taxon>
        <taxon>Tracheophyta</taxon>
        <taxon>Spermatophyta</taxon>
        <taxon>Magnoliopsida</taxon>
        <taxon>eudicotyledons</taxon>
        <taxon>Gunneridae</taxon>
        <taxon>Pentapetalae</taxon>
        <taxon>rosids</taxon>
        <taxon>fabids</taxon>
        <taxon>Fabales</taxon>
        <taxon>Fabaceae</taxon>
        <taxon>Papilionoideae</taxon>
        <taxon>50 kb inversion clade</taxon>
        <taxon>NPAAA clade</taxon>
        <taxon>indigoferoid/millettioid clade</taxon>
        <taxon>Phaseoleae</taxon>
        <taxon>Glycine</taxon>
        <taxon>Glycine subgen. Soja</taxon>
    </lineage>
</organism>
<protein>
    <submittedName>
        <fullName evidence="1">Uncharacterized protein</fullName>
    </submittedName>
</protein>
<sequence length="101" mass="11615">MQTVIELVDLVARRPCFLIVVCCSTRNDLDSLCSPLPFVFCSALSQTHFLPRNLHALQCFPNSLLFPPFPFPTCQYSDLGEDERAFILKKFRQVTSRWSTE</sequence>
<dbReference type="AlphaFoldDB" id="A0A445HXH0"/>
<keyword evidence="2" id="KW-1185">Reference proteome</keyword>
<proteinExistence type="predicted"/>
<dbReference type="Proteomes" id="UP000289340">
    <property type="component" value="Chromosome 11"/>
</dbReference>
<dbReference type="EMBL" id="QZWG01000011">
    <property type="protein sequence ID" value="RZB78509.1"/>
    <property type="molecule type" value="Genomic_DNA"/>
</dbReference>